<keyword evidence="1" id="KW-0812">Transmembrane</keyword>
<keyword evidence="1" id="KW-1133">Transmembrane helix</keyword>
<protein>
    <submittedName>
        <fullName evidence="2">Uncharacterized protein</fullName>
    </submittedName>
</protein>
<sequence length="79" mass="8046">MSDAMIAFTDKLGVASALGGICAAGAVFACLALAASALVAFSRAEPISAERLFFDDDLEAFGDEPLALGPPVRATARSR</sequence>
<keyword evidence="1" id="KW-0472">Membrane</keyword>
<accession>A0A1I3XDA1</accession>
<dbReference type="Proteomes" id="UP000198755">
    <property type="component" value="Unassembled WGS sequence"/>
</dbReference>
<dbReference type="EMBL" id="FOSN01000003">
    <property type="protein sequence ID" value="SFK17329.1"/>
    <property type="molecule type" value="Genomic_DNA"/>
</dbReference>
<name>A0A1I3XDA1_9HYPH</name>
<dbReference type="AlphaFoldDB" id="A0A1I3XDA1"/>
<keyword evidence="3" id="KW-1185">Reference proteome</keyword>
<organism evidence="2 3">
    <name type="scientific">Methylocapsa palsarum</name>
    <dbReference type="NCBI Taxonomy" id="1612308"/>
    <lineage>
        <taxon>Bacteria</taxon>
        <taxon>Pseudomonadati</taxon>
        <taxon>Pseudomonadota</taxon>
        <taxon>Alphaproteobacteria</taxon>
        <taxon>Hyphomicrobiales</taxon>
        <taxon>Beijerinckiaceae</taxon>
        <taxon>Methylocapsa</taxon>
    </lineage>
</organism>
<evidence type="ECO:0000313" key="3">
    <source>
        <dbReference type="Proteomes" id="UP000198755"/>
    </source>
</evidence>
<feature type="transmembrane region" description="Helical" evidence="1">
    <location>
        <begin position="12"/>
        <end position="41"/>
    </location>
</feature>
<reference evidence="2 3" key="1">
    <citation type="submission" date="2016-10" db="EMBL/GenBank/DDBJ databases">
        <authorList>
            <person name="de Groot N.N."/>
        </authorList>
    </citation>
    <scope>NUCLEOTIDE SEQUENCE [LARGE SCALE GENOMIC DNA]</scope>
    <source>
        <strain evidence="2 3">NE2</strain>
    </source>
</reference>
<evidence type="ECO:0000256" key="1">
    <source>
        <dbReference type="SAM" id="Phobius"/>
    </source>
</evidence>
<dbReference type="RefSeq" id="WP_139223513.1">
    <property type="nucleotide sequence ID" value="NZ_FOSN01000003.1"/>
</dbReference>
<evidence type="ECO:0000313" key="2">
    <source>
        <dbReference type="EMBL" id="SFK17329.1"/>
    </source>
</evidence>
<proteinExistence type="predicted"/>
<gene>
    <name evidence="2" type="ORF">SAMN05444581_10338</name>
</gene>